<feature type="compositionally biased region" description="Basic and acidic residues" evidence="9">
    <location>
        <begin position="311"/>
        <end position="321"/>
    </location>
</feature>
<gene>
    <name evidence="11" type="ORF">C7M84_019413</name>
</gene>
<comment type="caution">
    <text evidence="11">The sequence shown here is derived from an EMBL/GenBank/DDBJ whole genome shotgun (WGS) entry which is preliminary data.</text>
</comment>
<feature type="compositionally biased region" description="Polar residues" evidence="9">
    <location>
        <begin position="322"/>
        <end position="336"/>
    </location>
</feature>
<comment type="subcellular location">
    <subcellularLocation>
        <location evidence="1">Membrane</location>
        <topology evidence="1">Multi-pass membrane protein</topology>
    </subcellularLocation>
</comment>
<evidence type="ECO:0000256" key="1">
    <source>
        <dbReference type="ARBA" id="ARBA00004141"/>
    </source>
</evidence>
<evidence type="ECO:0000256" key="6">
    <source>
        <dbReference type="ARBA" id="ARBA00023170"/>
    </source>
</evidence>
<feature type="transmembrane region" description="Helical" evidence="10">
    <location>
        <begin position="21"/>
        <end position="47"/>
    </location>
</feature>
<keyword evidence="3 10" id="KW-1133">Transmembrane helix</keyword>
<keyword evidence="12" id="KW-1185">Reference proteome</keyword>
<feature type="compositionally biased region" description="Low complexity" evidence="9">
    <location>
        <begin position="280"/>
        <end position="289"/>
    </location>
</feature>
<feature type="compositionally biased region" description="Basic and acidic residues" evidence="9">
    <location>
        <begin position="337"/>
        <end position="348"/>
    </location>
</feature>
<dbReference type="PRINTS" id="PR00237">
    <property type="entry name" value="GPCRRHODOPSN"/>
</dbReference>
<name>A0A3R7PE24_PENVA</name>
<protein>
    <recommendedName>
        <fullName evidence="13">G-protein coupled receptors family 1 profile domain-containing protein</fullName>
    </recommendedName>
</protein>
<keyword evidence="5 10" id="KW-0472">Membrane</keyword>
<keyword evidence="2 10" id="KW-0812">Transmembrane</keyword>
<feature type="compositionally biased region" description="Polar residues" evidence="9">
    <location>
        <begin position="290"/>
        <end position="309"/>
    </location>
</feature>
<dbReference type="Gene3D" id="1.20.1070.10">
    <property type="entry name" value="Rhodopsin 7-helix transmembrane proteins"/>
    <property type="match status" value="2"/>
</dbReference>
<dbReference type="AlphaFoldDB" id="A0A3R7PE24"/>
<evidence type="ECO:0008006" key="13">
    <source>
        <dbReference type="Google" id="ProtNLM"/>
    </source>
</evidence>
<evidence type="ECO:0000313" key="12">
    <source>
        <dbReference type="Proteomes" id="UP000283509"/>
    </source>
</evidence>
<keyword evidence="7" id="KW-0807">Transducer</keyword>
<evidence type="ECO:0000256" key="3">
    <source>
        <dbReference type="ARBA" id="ARBA00022989"/>
    </source>
</evidence>
<dbReference type="PANTHER" id="PTHR24240">
    <property type="entry name" value="OPSIN"/>
    <property type="match status" value="1"/>
</dbReference>
<evidence type="ECO:0000256" key="5">
    <source>
        <dbReference type="ARBA" id="ARBA00023136"/>
    </source>
</evidence>
<reference evidence="11 12" key="2">
    <citation type="submission" date="2019-01" db="EMBL/GenBank/DDBJ databases">
        <title>The decoding of complex shrimp genome reveals the adaptation for benthos swimmer, frequently molting mechanism and breeding impact on genome.</title>
        <authorList>
            <person name="Sun Y."/>
            <person name="Gao Y."/>
            <person name="Yu Y."/>
        </authorList>
    </citation>
    <scope>NUCLEOTIDE SEQUENCE [LARGE SCALE GENOMIC DNA]</scope>
    <source>
        <tissue evidence="11">Muscle</tissue>
    </source>
</reference>
<evidence type="ECO:0000256" key="2">
    <source>
        <dbReference type="ARBA" id="ARBA00022692"/>
    </source>
</evidence>
<evidence type="ECO:0000256" key="10">
    <source>
        <dbReference type="SAM" id="Phobius"/>
    </source>
</evidence>
<dbReference type="EMBL" id="QCYY01003560">
    <property type="protein sequence ID" value="ROT62698.1"/>
    <property type="molecule type" value="Genomic_DNA"/>
</dbReference>
<evidence type="ECO:0000256" key="4">
    <source>
        <dbReference type="ARBA" id="ARBA00023040"/>
    </source>
</evidence>
<dbReference type="InterPro" id="IPR000276">
    <property type="entry name" value="GPCR_Rhodpsn"/>
</dbReference>
<dbReference type="SUPFAM" id="SSF81321">
    <property type="entry name" value="Family A G protein-coupled receptor-like"/>
    <property type="match status" value="1"/>
</dbReference>
<dbReference type="InterPro" id="IPR050125">
    <property type="entry name" value="GPCR_opsins"/>
</dbReference>
<evidence type="ECO:0000256" key="9">
    <source>
        <dbReference type="SAM" id="MobiDB-lite"/>
    </source>
</evidence>
<keyword evidence="8" id="KW-0716">Sensory transduction</keyword>
<sequence>MGEDDDASVPRPPTAPLSREVMLAIAVYLTVVGLTSTVGNSIFATVLRHRLKTISDGQTLLLLNSALCDLGVSITGYPYTTISSYAGRWIFEHLLKPSLAKRCLVAAWLYGLAWSTPPLLGWSRYVREPFETSCSTDWYDRSLSGIAYSICLVVFCYSVHVTCLAICYQKILYKSRQLQLALPETNPKLSLHGGDDINMTLHAQMAVLARLQKSPVDPCRQEEDSSSEHRNMCSITLMDDNPPADAKNGQCSRDCHHSKNEDETGMVEVIMNPKLCHDPTTSTSSSSSSAENRSPGDNSGRSASGSKQKSPFKEDSDKEESVQISVTALFTKNTSKTGDDGKPSREETVIVTNSTSSVITTDSTTVSQVKH</sequence>
<dbReference type="Proteomes" id="UP000283509">
    <property type="component" value="Unassembled WGS sequence"/>
</dbReference>
<dbReference type="GO" id="GO:0004930">
    <property type="term" value="F:G protein-coupled receptor activity"/>
    <property type="evidence" value="ECO:0007669"/>
    <property type="project" value="UniProtKB-KW"/>
</dbReference>
<dbReference type="GO" id="GO:0016020">
    <property type="term" value="C:membrane"/>
    <property type="evidence" value="ECO:0007669"/>
    <property type="project" value="UniProtKB-SubCell"/>
</dbReference>
<evidence type="ECO:0000256" key="8">
    <source>
        <dbReference type="ARBA" id="ARBA00023305"/>
    </source>
</evidence>
<feature type="region of interest" description="Disordered" evidence="9">
    <location>
        <begin position="275"/>
        <end position="355"/>
    </location>
</feature>
<dbReference type="Pfam" id="PF00001">
    <property type="entry name" value="7tm_1"/>
    <property type="match status" value="1"/>
</dbReference>
<evidence type="ECO:0000313" key="11">
    <source>
        <dbReference type="EMBL" id="ROT62698.1"/>
    </source>
</evidence>
<keyword evidence="4" id="KW-0297">G-protein coupled receptor</keyword>
<accession>A0A3R7PE24</accession>
<feature type="transmembrane region" description="Helical" evidence="10">
    <location>
        <begin position="103"/>
        <end position="125"/>
    </location>
</feature>
<evidence type="ECO:0000256" key="7">
    <source>
        <dbReference type="ARBA" id="ARBA00023224"/>
    </source>
</evidence>
<proteinExistence type="predicted"/>
<dbReference type="STRING" id="6689.A0A3R7PE24"/>
<dbReference type="OrthoDB" id="2101615at2759"/>
<dbReference type="GO" id="GO:0007601">
    <property type="term" value="P:visual perception"/>
    <property type="evidence" value="ECO:0007669"/>
    <property type="project" value="UniProtKB-KW"/>
</dbReference>
<keyword evidence="6" id="KW-0675">Receptor</keyword>
<feature type="transmembrane region" description="Helical" evidence="10">
    <location>
        <begin position="145"/>
        <end position="168"/>
    </location>
</feature>
<reference evidence="11 12" key="1">
    <citation type="submission" date="2018-04" db="EMBL/GenBank/DDBJ databases">
        <authorList>
            <person name="Zhang X."/>
            <person name="Yuan J."/>
            <person name="Li F."/>
            <person name="Xiang J."/>
        </authorList>
    </citation>
    <scope>NUCLEOTIDE SEQUENCE [LARGE SCALE GENOMIC DNA]</scope>
    <source>
        <tissue evidence="11">Muscle</tissue>
    </source>
</reference>
<keyword evidence="8" id="KW-0844">Vision</keyword>
<organism evidence="11 12">
    <name type="scientific">Penaeus vannamei</name>
    <name type="common">Whiteleg shrimp</name>
    <name type="synonym">Litopenaeus vannamei</name>
    <dbReference type="NCBI Taxonomy" id="6689"/>
    <lineage>
        <taxon>Eukaryota</taxon>
        <taxon>Metazoa</taxon>
        <taxon>Ecdysozoa</taxon>
        <taxon>Arthropoda</taxon>
        <taxon>Crustacea</taxon>
        <taxon>Multicrustacea</taxon>
        <taxon>Malacostraca</taxon>
        <taxon>Eumalacostraca</taxon>
        <taxon>Eucarida</taxon>
        <taxon>Decapoda</taxon>
        <taxon>Dendrobranchiata</taxon>
        <taxon>Penaeoidea</taxon>
        <taxon>Penaeidae</taxon>
        <taxon>Penaeus</taxon>
    </lineage>
</organism>